<evidence type="ECO:0000313" key="5">
    <source>
        <dbReference type="EMBL" id="MFK7161034.1"/>
    </source>
</evidence>
<keyword evidence="6" id="KW-1185">Reference proteome</keyword>
<feature type="domain" description="GGDEF" evidence="4">
    <location>
        <begin position="465"/>
        <end position="601"/>
    </location>
</feature>
<dbReference type="Gene3D" id="3.30.70.270">
    <property type="match status" value="1"/>
</dbReference>
<keyword evidence="2" id="KW-0732">Signal</keyword>
<dbReference type="NCBIfam" id="TIGR00254">
    <property type="entry name" value="GGDEF"/>
    <property type="match status" value="1"/>
</dbReference>
<feature type="transmembrane region" description="Helical" evidence="1">
    <location>
        <begin position="254"/>
        <end position="277"/>
    </location>
</feature>
<dbReference type="EC" id="2.7.7.65" evidence="5"/>
<reference evidence="5 6" key="1">
    <citation type="submission" date="2024-02" db="EMBL/GenBank/DDBJ databases">
        <title>Marinospirillum sp. MEB 164 isolated from Lonar lake sediment.</title>
        <authorList>
            <person name="Joshi A."/>
            <person name="Thite S."/>
        </authorList>
    </citation>
    <scope>NUCLEOTIDE SEQUENCE [LARGE SCALE GENOMIC DNA]</scope>
    <source>
        <strain evidence="5 6">MEB164</strain>
    </source>
</reference>
<dbReference type="CDD" id="cd00130">
    <property type="entry name" value="PAS"/>
    <property type="match status" value="1"/>
</dbReference>
<name>A0ABW8PYQ2_9GAMM</name>
<dbReference type="GO" id="GO:0052621">
    <property type="term" value="F:diguanylate cyclase activity"/>
    <property type="evidence" value="ECO:0007669"/>
    <property type="project" value="UniProtKB-EC"/>
</dbReference>
<dbReference type="PROSITE" id="PS50887">
    <property type="entry name" value="GGDEF"/>
    <property type="match status" value="1"/>
</dbReference>
<dbReference type="PANTHER" id="PTHR44757:SF2">
    <property type="entry name" value="BIOFILM ARCHITECTURE MAINTENANCE PROTEIN MBAA"/>
    <property type="match status" value="1"/>
</dbReference>
<keyword evidence="1" id="KW-1133">Transmembrane helix</keyword>
<dbReference type="InterPro" id="IPR000014">
    <property type="entry name" value="PAS"/>
</dbReference>
<dbReference type="SMART" id="SM00267">
    <property type="entry name" value="GGDEF"/>
    <property type="match status" value="1"/>
</dbReference>
<comment type="caution">
    <text evidence="5">The sequence shown here is derived from an EMBL/GenBank/DDBJ whole genome shotgun (WGS) entry which is preliminary data.</text>
</comment>
<dbReference type="Pfam" id="PF00989">
    <property type="entry name" value="PAS"/>
    <property type="match status" value="1"/>
</dbReference>
<feature type="signal peptide" evidence="2">
    <location>
        <begin position="1"/>
        <end position="19"/>
    </location>
</feature>
<dbReference type="InterPro" id="IPR043128">
    <property type="entry name" value="Rev_trsase/Diguanyl_cyclase"/>
</dbReference>
<dbReference type="InterPro" id="IPR000160">
    <property type="entry name" value="GGDEF_dom"/>
</dbReference>
<dbReference type="InterPro" id="IPR035965">
    <property type="entry name" value="PAS-like_dom_sf"/>
</dbReference>
<accession>A0ABW8PYQ2</accession>
<dbReference type="CDD" id="cd13708">
    <property type="entry name" value="PBP2_BvgS_like_1"/>
    <property type="match status" value="1"/>
</dbReference>
<dbReference type="Proteomes" id="UP001621714">
    <property type="component" value="Unassembled WGS sequence"/>
</dbReference>
<organism evidence="5 6">
    <name type="scientific">Marinospirillum alkalitolerans</name>
    <dbReference type="NCBI Taxonomy" id="3123374"/>
    <lineage>
        <taxon>Bacteria</taxon>
        <taxon>Pseudomonadati</taxon>
        <taxon>Pseudomonadota</taxon>
        <taxon>Gammaproteobacteria</taxon>
        <taxon>Oceanospirillales</taxon>
        <taxon>Oceanospirillaceae</taxon>
        <taxon>Marinospirillum</taxon>
    </lineage>
</organism>
<dbReference type="NCBIfam" id="TIGR00229">
    <property type="entry name" value="sensory_box"/>
    <property type="match status" value="1"/>
</dbReference>
<dbReference type="PROSITE" id="PS51257">
    <property type="entry name" value="PROKAR_LIPOPROTEIN"/>
    <property type="match status" value="1"/>
</dbReference>
<dbReference type="InterPro" id="IPR052155">
    <property type="entry name" value="Biofilm_reg_signaling"/>
</dbReference>
<dbReference type="InterPro" id="IPR001638">
    <property type="entry name" value="Solute-binding_3/MltF_N"/>
</dbReference>
<feature type="domain" description="PAS" evidence="3">
    <location>
        <begin position="309"/>
        <end position="379"/>
    </location>
</feature>
<dbReference type="SUPFAM" id="SSF53850">
    <property type="entry name" value="Periplasmic binding protein-like II"/>
    <property type="match status" value="1"/>
</dbReference>
<keyword evidence="5" id="KW-0548">Nucleotidyltransferase</keyword>
<evidence type="ECO:0000259" key="4">
    <source>
        <dbReference type="PROSITE" id="PS50887"/>
    </source>
</evidence>
<dbReference type="Gene3D" id="3.40.190.10">
    <property type="entry name" value="Periplasmic binding protein-like II"/>
    <property type="match status" value="2"/>
</dbReference>
<gene>
    <name evidence="5" type="ORF">V6U78_08300</name>
</gene>
<evidence type="ECO:0000313" key="6">
    <source>
        <dbReference type="Proteomes" id="UP001621714"/>
    </source>
</evidence>
<dbReference type="SUPFAM" id="SSF55073">
    <property type="entry name" value="Nucleotide cyclase"/>
    <property type="match status" value="1"/>
</dbReference>
<feature type="chain" id="PRO_5046206133" evidence="2">
    <location>
        <begin position="20"/>
        <end position="612"/>
    </location>
</feature>
<dbReference type="InterPro" id="IPR013767">
    <property type="entry name" value="PAS_fold"/>
</dbReference>
<dbReference type="RefSeq" id="WP_405339324.1">
    <property type="nucleotide sequence ID" value="NZ_JBANFI010000004.1"/>
</dbReference>
<dbReference type="SMART" id="SM00062">
    <property type="entry name" value="PBPb"/>
    <property type="match status" value="1"/>
</dbReference>
<dbReference type="SUPFAM" id="SSF55785">
    <property type="entry name" value="PYP-like sensor domain (PAS domain)"/>
    <property type="match status" value="1"/>
</dbReference>
<keyword evidence="5" id="KW-0808">Transferase</keyword>
<dbReference type="SMART" id="SM00091">
    <property type="entry name" value="PAS"/>
    <property type="match status" value="1"/>
</dbReference>
<dbReference type="InterPro" id="IPR029787">
    <property type="entry name" value="Nucleotide_cyclase"/>
</dbReference>
<evidence type="ECO:0000259" key="3">
    <source>
        <dbReference type="PROSITE" id="PS50112"/>
    </source>
</evidence>
<dbReference type="PROSITE" id="PS50112">
    <property type="entry name" value="PAS"/>
    <property type="match status" value="1"/>
</dbReference>
<dbReference type="PANTHER" id="PTHR44757">
    <property type="entry name" value="DIGUANYLATE CYCLASE DGCP"/>
    <property type="match status" value="1"/>
</dbReference>
<evidence type="ECO:0000256" key="2">
    <source>
        <dbReference type="SAM" id="SignalP"/>
    </source>
</evidence>
<dbReference type="Pfam" id="PF00990">
    <property type="entry name" value="GGDEF"/>
    <property type="match status" value="1"/>
</dbReference>
<evidence type="ECO:0000256" key="1">
    <source>
        <dbReference type="SAM" id="Phobius"/>
    </source>
</evidence>
<dbReference type="CDD" id="cd01949">
    <property type="entry name" value="GGDEF"/>
    <property type="match status" value="1"/>
</dbReference>
<protein>
    <submittedName>
        <fullName evidence="5">Diguanylate cyclase</fullName>
        <ecNumber evidence="5">2.7.7.65</ecNumber>
    </submittedName>
</protein>
<dbReference type="Pfam" id="PF00497">
    <property type="entry name" value="SBP_bac_3"/>
    <property type="match status" value="1"/>
</dbReference>
<keyword evidence="1" id="KW-0472">Membrane</keyword>
<sequence length="612" mass="69916">MHKTYLSALFFFVISSCVAFQVAAQPMRLCIDPDWEPFERLSPTGEFTGVGADLLALIFERAQIEYVIHPTATWEESLAAARRGECDGLGLLNQTPERSQWLIFTEPYLRDPNVIITRRDHPSVAGFAALGSARGVLPIGTAMLEHLDRDYPELFLFPVETEREAFEWVDQGRAEFTLRSLLVAAYTIRNEGWFNLKIAGYAPEYTNHFRIGLLPEHTIWRDQLNQAIATLTPGEIDHIINRYVRIEVEQKHDWLYLTQVVLGLGLVITLLSLLAVFQYRSRRFLVQLKRRLEATLQQKEEIAARLRESEHFYRSLIETAHEGIAVVQQGRLVYVNPRLAELCGYTAAELYTLPSFLVLVHEEDRALIAEHYQQRLQGGRAPQRYEIRVLPRDQEPLVVEISGVRVDWFGQPATLNFVTDITERRASEEQIRYLAHYDQLTGLANRHLLMERLHLLLAQARVAQQRLGLIFLDLNGFKPVNDTYGHEVGDQLLQAVAQRLQQELQQSLPLDFTLARFGGDEFVLLLPDWATLEVEGVLAAIRSCFTQAFDLQGQKFNIQTSIGYALYPDHGQDAEALLRYADQQMYAHKSRQKAASVQTQQLTASQQQSSNC</sequence>
<dbReference type="Gene3D" id="3.30.450.20">
    <property type="entry name" value="PAS domain"/>
    <property type="match status" value="1"/>
</dbReference>
<proteinExistence type="predicted"/>
<dbReference type="EMBL" id="JBANFI010000004">
    <property type="protein sequence ID" value="MFK7161034.1"/>
    <property type="molecule type" value="Genomic_DNA"/>
</dbReference>
<keyword evidence="1" id="KW-0812">Transmembrane</keyword>